<dbReference type="InterPro" id="IPR036390">
    <property type="entry name" value="WH_DNA-bd_sf"/>
</dbReference>
<evidence type="ECO:0000313" key="2">
    <source>
        <dbReference type="EMBL" id="ELY97106.1"/>
    </source>
</evidence>
<organism evidence="2 3">
    <name type="scientific">Natrialba asiatica (strain ATCC 700177 / DSM 12278 / JCM 9576 / FERM P-10747 / NBRC 102637 / 172P1)</name>
    <dbReference type="NCBI Taxonomy" id="29540"/>
    <lineage>
        <taxon>Archaea</taxon>
        <taxon>Methanobacteriati</taxon>
        <taxon>Methanobacteriota</taxon>
        <taxon>Stenosarchaea group</taxon>
        <taxon>Halobacteria</taxon>
        <taxon>Halobacteriales</taxon>
        <taxon>Natrialbaceae</taxon>
        <taxon>Natrialba</taxon>
    </lineage>
</organism>
<dbReference type="Gene3D" id="1.10.10.10">
    <property type="entry name" value="Winged helix-like DNA-binding domain superfamily/Winged helix DNA-binding domain"/>
    <property type="match status" value="1"/>
</dbReference>
<protein>
    <recommendedName>
        <fullName evidence="1">Ribonuclease R winged-helix domain-containing protein</fullName>
    </recommendedName>
</protein>
<dbReference type="eggNOG" id="arCOG03924">
    <property type="taxonomic scope" value="Archaea"/>
</dbReference>
<dbReference type="InterPro" id="IPR036388">
    <property type="entry name" value="WH-like_DNA-bd_sf"/>
</dbReference>
<dbReference type="OrthoDB" id="285635at2157"/>
<proteinExistence type="predicted"/>
<evidence type="ECO:0000259" key="1">
    <source>
        <dbReference type="Pfam" id="PF08461"/>
    </source>
</evidence>
<dbReference type="Pfam" id="PF08461">
    <property type="entry name" value="WHD_RNase_R"/>
    <property type="match status" value="1"/>
</dbReference>
<sequence>MRPRVAWMTGNDDSILEFLGENDVALAPRGLEINLQREGISISKRTIQRRVKKLHEKGLIEKVHENAGYYAITDKGRQYLEGELDASELEDDGDNDGK</sequence>
<dbReference type="Proteomes" id="UP000011554">
    <property type="component" value="Unassembled WGS sequence"/>
</dbReference>
<accession>M0AFD0</accession>
<reference evidence="2 3" key="1">
    <citation type="journal article" date="2014" name="PLoS Genet.">
        <title>Phylogenetically driven sequencing of extremely halophilic archaea reveals strategies for static and dynamic osmo-response.</title>
        <authorList>
            <person name="Becker E.A."/>
            <person name="Seitzer P.M."/>
            <person name="Tritt A."/>
            <person name="Larsen D."/>
            <person name="Krusor M."/>
            <person name="Yao A.I."/>
            <person name="Wu D."/>
            <person name="Madern D."/>
            <person name="Eisen J.A."/>
            <person name="Darling A.E."/>
            <person name="Facciotti M.T."/>
        </authorList>
    </citation>
    <scope>NUCLEOTIDE SEQUENCE [LARGE SCALE GENOMIC DNA]</scope>
    <source>
        <strain evidence="2 3">DSM 12278</strain>
    </source>
</reference>
<dbReference type="InterPro" id="IPR013668">
    <property type="entry name" value="RNase_R_HTH_12"/>
</dbReference>
<evidence type="ECO:0000313" key="3">
    <source>
        <dbReference type="Proteomes" id="UP000011554"/>
    </source>
</evidence>
<dbReference type="AlphaFoldDB" id="M0AFD0"/>
<gene>
    <name evidence="2" type="ORF">C481_20986</name>
</gene>
<name>M0AFD0_NATA1</name>
<feature type="domain" description="Ribonuclease R winged-helix" evidence="1">
    <location>
        <begin position="15"/>
        <end position="80"/>
    </location>
</feature>
<keyword evidence="3" id="KW-1185">Reference proteome</keyword>
<comment type="caution">
    <text evidence="2">The sequence shown here is derived from an EMBL/GenBank/DDBJ whole genome shotgun (WGS) entry which is preliminary data.</text>
</comment>
<dbReference type="EMBL" id="AOIO01000049">
    <property type="protein sequence ID" value="ELY97106.1"/>
    <property type="molecule type" value="Genomic_DNA"/>
</dbReference>
<dbReference type="SUPFAM" id="SSF46785">
    <property type="entry name" value="Winged helix' DNA-binding domain"/>
    <property type="match status" value="1"/>
</dbReference>
<dbReference type="STRING" id="29540.C481_20986"/>